<keyword evidence="5" id="KW-0862">Zinc</keyword>
<dbReference type="PANTHER" id="PTHR47099">
    <property type="entry name" value="METHYLCOBAMIDE:COM METHYLTRANSFERASE MTBA"/>
    <property type="match status" value="1"/>
</dbReference>
<dbReference type="SUPFAM" id="SSF51726">
    <property type="entry name" value="UROD/MetE-like"/>
    <property type="match status" value="1"/>
</dbReference>
<evidence type="ECO:0000256" key="2">
    <source>
        <dbReference type="ARBA" id="ARBA00022603"/>
    </source>
</evidence>
<dbReference type="GO" id="GO:0006730">
    <property type="term" value="P:one-carbon metabolic process"/>
    <property type="evidence" value="ECO:0007669"/>
    <property type="project" value="InterPro"/>
</dbReference>
<evidence type="ECO:0000313" key="8">
    <source>
        <dbReference type="EMBL" id="RAP03811.1"/>
    </source>
</evidence>
<organism evidence="8 9">
    <name type="scientific">Methanosphaera stadtmanae</name>
    <dbReference type="NCBI Taxonomy" id="2317"/>
    <lineage>
        <taxon>Archaea</taxon>
        <taxon>Methanobacteriati</taxon>
        <taxon>Methanobacteriota</taxon>
        <taxon>Methanomada group</taxon>
        <taxon>Methanobacteria</taxon>
        <taxon>Methanobacteriales</taxon>
        <taxon>Methanobacteriaceae</taxon>
        <taxon>Methanosphaera</taxon>
    </lineage>
</organism>
<keyword evidence="3 8" id="KW-0808">Transferase</keyword>
<dbReference type="Proteomes" id="UP000248557">
    <property type="component" value="Unassembled WGS sequence"/>
</dbReference>
<comment type="caution">
    <text evidence="8">The sequence shown here is derived from an EMBL/GenBank/DDBJ whole genome shotgun (WGS) entry which is preliminary data.</text>
</comment>
<evidence type="ECO:0000313" key="9">
    <source>
        <dbReference type="Proteomes" id="UP000248557"/>
    </source>
</evidence>
<reference evidence="8 9" key="1">
    <citation type="submission" date="2017-05" db="EMBL/GenBank/DDBJ databases">
        <title>Host range expansion of the Methanosphaera genus to humans and monogastric animals involves recent and extensive reduction in genome content.</title>
        <authorList>
            <person name="Hoedt E.C."/>
            <person name="Volmer J.G."/>
            <person name="Parks D.H."/>
            <person name="Rosewarne C.P."/>
            <person name="Denman S.E."/>
            <person name="Mcsweeney C.S."/>
            <person name="O Cuiv P."/>
            <person name="Hugenholtz P."/>
            <person name="Tyson G.W."/>
            <person name="Morrison M."/>
        </authorList>
    </citation>
    <scope>NUCLEOTIDE SEQUENCE [LARGE SCALE GENOMIC DNA]</scope>
    <source>
        <strain evidence="8 9">PA5</strain>
    </source>
</reference>
<evidence type="ECO:0000256" key="3">
    <source>
        <dbReference type="ARBA" id="ARBA00022679"/>
    </source>
</evidence>
<dbReference type="InterPro" id="IPR052024">
    <property type="entry name" value="Methanogen_methyltrans"/>
</dbReference>
<dbReference type="EMBL" id="NGJK01000005">
    <property type="protein sequence ID" value="RAP03811.1"/>
    <property type="molecule type" value="Genomic_DNA"/>
</dbReference>
<dbReference type="OMA" id="MGYPSDR"/>
<dbReference type="GO" id="GO:0046872">
    <property type="term" value="F:metal ion binding"/>
    <property type="evidence" value="ECO:0007669"/>
    <property type="project" value="UniProtKB-KW"/>
</dbReference>
<dbReference type="GO" id="GO:0008168">
    <property type="term" value="F:methyltransferase activity"/>
    <property type="evidence" value="ECO:0007669"/>
    <property type="project" value="UniProtKB-KW"/>
</dbReference>
<accession>A0A328Q0T5</accession>
<dbReference type="RefSeq" id="WP_011405730.1">
    <property type="nucleotide sequence ID" value="NZ_CATZNA010000006.1"/>
</dbReference>
<proteinExistence type="predicted"/>
<dbReference type="NCBIfam" id="NF004889">
    <property type="entry name" value="PRK06252.1"/>
    <property type="match status" value="1"/>
</dbReference>
<keyword evidence="2 8" id="KW-0489">Methyltransferase</keyword>
<dbReference type="GO" id="GO:0015948">
    <property type="term" value="P:methanogenesis"/>
    <property type="evidence" value="ECO:0007669"/>
    <property type="project" value="UniProtKB-KW"/>
</dbReference>
<gene>
    <name evidence="8" type="ORF">CA615_00560</name>
</gene>
<dbReference type="AlphaFoldDB" id="A0A328Q0T5"/>
<dbReference type="NCBIfam" id="NF040654">
    <property type="entry name" value="MtaA_Meth"/>
    <property type="match status" value="1"/>
</dbReference>
<dbReference type="InterPro" id="IPR038071">
    <property type="entry name" value="UROD/MetE-like_sf"/>
</dbReference>
<dbReference type="GO" id="GO:0032259">
    <property type="term" value="P:methylation"/>
    <property type="evidence" value="ECO:0007669"/>
    <property type="project" value="UniProtKB-KW"/>
</dbReference>
<keyword evidence="4" id="KW-0479">Metal-binding</keyword>
<name>A0A328Q0T5_9EURY</name>
<dbReference type="InterPro" id="IPR006360">
    <property type="entry name" value="Mtase_MtaA_CmuA"/>
</dbReference>
<comment type="cofactor">
    <cofactor evidence="1">
        <name>Zn(2+)</name>
        <dbReference type="ChEBI" id="CHEBI:29105"/>
    </cofactor>
</comment>
<dbReference type="Pfam" id="PF01208">
    <property type="entry name" value="URO-D"/>
    <property type="match status" value="1"/>
</dbReference>
<dbReference type="GO" id="GO:0006779">
    <property type="term" value="P:porphyrin-containing compound biosynthetic process"/>
    <property type="evidence" value="ECO:0007669"/>
    <property type="project" value="InterPro"/>
</dbReference>
<dbReference type="InterPro" id="IPR000257">
    <property type="entry name" value="Uroporphyrinogen_deCOase"/>
</dbReference>
<evidence type="ECO:0000259" key="7">
    <source>
        <dbReference type="Pfam" id="PF01208"/>
    </source>
</evidence>
<dbReference type="GO" id="GO:0004853">
    <property type="term" value="F:uroporphyrinogen decarboxylase activity"/>
    <property type="evidence" value="ECO:0007669"/>
    <property type="project" value="InterPro"/>
</dbReference>
<feature type="domain" description="Uroporphyrinogen decarboxylase (URO-D)" evidence="7">
    <location>
        <begin position="7"/>
        <end position="335"/>
    </location>
</feature>
<dbReference type="Gene3D" id="3.20.20.210">
    <property type="match status" value="1"/>
</dbReference>
<dbReference type="GeneID" id="3855392"/>
<protein>
    <submittedName>
        <fullName evidence="8">Methyltransferase</fullName>
    </submittedName>
</protein>
<evidence type="ECO:0000256" key="1">
    <source>
        <dbReference type="ARBA" id="ARBA00001947"/>
    </source>
</evidence>
<evidence type="ECO:0000256" key="6">
    <source>
        <dbReference type="ARBA" id="ARBA00022994"/>
    </source>
</evidence>
<sequence>MNINYTKNLRDVLNGKKTDIAPVVTVTQSGILDAMERTGTSWPQAHENPEQMATLGASLYELARLEDAKIPFCLAVEAESMGCEVDLGYGGRTPEVVKSPFEKPEDIEIPDNFETSGRIPVICEAVEILHERYDNLPVCVGITGPFTVAGHLIGVEDILKMINLDLFAVEDAIEIAAEAVSAYIKQLNEVKPEVICVADPTSSGDLLSPLDFAQLSVPALEDIQEVMKSQNVLHICGHTAGILKDMLSCGYNGISIEEAVDMRYAQKVKHELGDKTQVCGNISTSKTLFRGTPEEVRGEVLEALEKGVDVVAPSCGIAASSPLENIQAMVNARNEFFGI</sequence>
<evidence type="ECO:0000256" key="5">
    <source>
        <dbReference type="ARBA" id="ARBA00022833"/>
    </source>
</evidence>
<dbReference type="NCBIfam" id="TIGR01463">
    <property type="entry name" value="mtaA_cmuA"/>
    <property type="match status" value="1"/>
</dbReference>
<dbReference type="PANTHER" id="PTHR47099:SF1">
    <property type="entry name" value="METHYLCOBAMIDE:COM METHYLTRANSFERASE MTBA"/>
    <property type="match status" value="1"/>
</dbReference>
<keyword evidence="6" id="KW-0484">Methanogenesis</keyword>
<evidence type="ECO:0000256" key="4">
    <source>
        <dbReference type="ARBA" id="ARBA00022723"/>
    </source>
</evidence>